<dbReference type="GeneID" id="54288160"/>
<keyword evidence="3" id="KW-1185">Reference proteome</keyword>
<accession>A0A6A5Y951</accession>
<dbReference type="AlphaFoldDB" id="A0A6A5Y951"/>
<dbReference type="RefSeq" id="XP_033389620.1">
    <property type="nucleotide sequence ID" value="XM_033530763.1"/>
</dbReference>
<feature type="region of interest" description="Disordered" evidence="1">
    <location>
        <begin position="672"/>
        <end position="700"/>
    </location>
</feature>
<sequence length="700" mass="78860">MAQDVSTIVRHDILTNSAAEFLETRAEQALGVECVSVDGPQYIPVKDQFVAKSEISNVNYLKESEEKMKQLEKSLNNFCKIIKDRGFDKKLNICLKDPEGYNSTEILEIVGKIEHSHKNADKVKSCMGRIRKCFHFMGENSGQMQRLVGFVPNDKYGSVISGGFTIILGAAERAEEIRSEIYEVLAGIPDTLKFLNDMSNVNNKSADLLRKADSVFVSIFVILEEIVKELTKSMGRKGMSLIFRGDKSAFDFTKALHDLQHRLSDFKQQVQICSEQRLGRVDLNVMRARVSAESSELMIAQTGVAVADMQDRMIRLEQRLQEGMREQTAAHERLWNRSQAFLEGPSSQNVELVRRESLQVNVYNNVYALLTASPSFDSRTGTADLDQMKQLQQQQQKLLLGTKESPSKRRKSNRRLAKGWLGRLDPVFLNPNEDILSCLRSLETLSYCEKAQIQWILTSDLIHDWLKSSTSTALTLEPLGYPESSENPMSFSAAFLLKSLLTHDYPIASFFCAMRANNSMQPEYSGPRAMLASLFAQLVKQIRIKREDVDLSALGSPDKVEGDVKDIEGMATRILTLLSLLPEGDCIFFVLDSVVYLTGPQKDIDLALRLMLGLLKFSKVVVKLLLTGTMSREVMDNRRCQTLHIPEIIDGDSQDIMTSFFEDDLSHSILEGFEDQQSDEDSTSDTDSDDDLSDSKLGWR</sequence>
<protein>
    <submittedName>
        <fullName evidence="2">Uncharacterized protein</fullName>
    </submittedName>
</protein>
<dbReference type="EMBL" id="ML978066">
    <property type="protein sequence ID" value="KAF2021281.1"/>
    <property type="molecule type" value="Genomic_DNA"/>
</dbReference>
<organism evidence="2 3">
    <name type="scientific">Aaosphaeria arxii CBS 175.79</name>
    <dbReference type="NCBI Taxonomy" id="1450172"/>
    <lineage>
        <taxon>Eukaryota</taxon>
        <taxon>Fungi</taxon>
        <taxon>Dikarya</taxon>
        <taxon>Ascomycota</taxon>
        <taxon>Pezizomycotina</taxon>
        <taxon>Dothideomycetes</taxon>
        <taxon>Pleosporomycetidae</taxon>
        <taxon>Pleosporales</taxon>
        <taxon>Pleosporales incertae sedis</taxon>
        <taxon>Aaosphaeria</taxon>
    </lineage>
</organism>
<feature type="compositionally biased region" description="Acidic residues" evidence="1">
    <location>
        <begin position="672"/>
        <end position="692"/>
    </location>
</feature>
<dbReference type="PANTHER" id="PTHR40619">
    <property type="entry name" value="FUNGAL STAND N-TERMINAL GOODBYE DOMAIN-CONTAINING PROTEIN"/>
    <property type="match status" value="1"/>
</dbReference>
<evidence type="ECO:0000313" key="3">
    <source>
        <dbReference type="Proteomes" id="UP000799778"/>
    </source>
</evidence>
<evidence type="ECO:0000313" key="2">
    <source>
        <dbReference type="EMBL" id="KAF2021281.1"/>
    </source>
</evidence>
<gene>
    <name evidence="2" type="ORF">BU24DRAFT_446333</name>
</gene>
<dbReference type="Proteomes" id="UP000799778">
    <property type="component" value="Unassembled WGS sequence"/>
</dbReference>
<evidence type="ECO:0000256" key="1">
    <source>
        <dbReference type="SAM" id="MobiDB-lite"/>
    </source>
</evidence>
<reference evidence="2" key="1">
    <citation type="journal article" date="2020" name="Stud. Mycol.">
        <title>101 Dothideomycetes genomes: a test case for predicting lifestyles and emergence of pathogens.</title>
        <authorList>
            <person name="Haridas S."/>
            <person name="Albert R."/>
            <person name="Binder M."/>
            <person name="Bloem J."/>
            <person name="Labutti K."/>
            <person name="Salamov A."/>
            <person name="Andreopoulos B."/>
            <person name="Baker S."/>
            <person name="Barry K."/>
            <person name="Bills G."/>
            <person name="Bluhm B."/>
            <person name="Cannon C."/>
            <person name="Castanera R."/>
            <person name="Culley D."/>
            <person name="Daum C."/>
            <person name="Ezra D."/>
            <person name="Gonzalez J."/>
            <person name="Henrissat B."/>
            <person name="Kuo A."/>
            <person name="Liang C."/>
            <person name="Lipzen A."/>
            <person name="Lutzoni F."/>
            <person name="Magnuson J."/>
            <person name="Mondo S."/>
            <person name="Nolan M."/>
            <person name="Ohm R."/>
            <person name="Pangilinan J."/>
            <person name="Park H.-J."/>
            <person name="Ramirez L."/>
            <person name="Alfaro M."/>
            <person name="Sun H."/>
            <person name="Tritt A."/>
            <person name="Yoshinaga Y."/>
            <person name="Zwiers L.-H."/>
            <person name="Turgeon B."/>
            <person name="Goodwin S."/>
            <person name="Spatafora J."/>
            <person name="Crous P."/>
            <person name="Grigoriev I."/>
        </authorList>
    </citation>
    <scope>NUCLEOTIDE SEQUENCE</scope>
    <source>
        <strain evidence="2">CBS 175.79</strain>
    </source>
</reference>
<proteinExistence type="predicted"/>
<name>A0A6A5Y951_9PLEO</name>
<dbReference type="OrthoDB" id="5419927at2759"/>
<dbReference type="PANTHER" id="PTHR40619:SF3">
    <property type="entry name" value="FUNGAL STAND N-TERMINAL GOODBYE DOMAIN-CONTAINING PROTEIN"/>
    <property type="match status" value="1"/>
</dbReference>